<organism evidence="1 2">
    <name type="scientific">Agromyces ramosus</name>
    <dbReference type="NCBI Taxonomy" id="33879"/>
    <lineage>
        <taxon>Bacteria</taxon>
        <taxon>Bacillati</taxon>
        <taxon>Actinomycetota</taxon>
        <taxon>Actinomycetes</taxon>
        <taxon>Micrococcales</taxon>
        <taxon>Microbacteriaceae</taxon>
        <taxon>Agromyces</taxon>
    </lineage>
</organism>
<dbReference type="EMBL" id="JAUSYY010000001">
    <property type="protein sequence ID" value="MDQ0894458.1"/>
    <property type="molecule type" value="Genomic_DNA"/>
</dbReference>
<gene>
    <name evidence="1" type="ORF">QFZ26_002013</name>
</gene>
<keyword evidence="2" id="KW-1185">Reference proteome</keyword>
<evidence type="ECO:0000313" key="1">
    <source>
        <dbReference type="EMBL" id="MDQ0894458.1"/>
    </source>
</evidence>
<proteinExistence type="predicted"/>
<dbReference type="RefSeq" id="WP_307041715.1">
    <property type="nucleotide sequence ID" value="NZ_JAUSYY010000001.1"/>
</dbReference>
<dbReference type="Proteomes" id="UP001239083">
    <property type="component" value="Unassembled WGS sequence"/>
</dbReference>
<name>A0ABU0R8S4_9MICO</name>
<sequence length="125" mass="13213">MGDKKAEGGPGSFAAVLATIRPKTDVELAEKLSQLIEDVKVTGKKGTLSVKFEVKPVDASGSAVIVNDAITVRAPEKNREGSMAYIGEGNRLQRTDPSAMPLFDDDIREAGLDLSTGEIKEAPNA</sequence>
<evidence type="ECO:0000313" key="2">
    <source>
        <dbReference type="Proteomes" id="UP001239083"/>
    </source>
</evidence>
<comment type="caution">
    <text evidence="1">The sequence shown here is derived from an EMBL/GenBank/DDBJ whole genome shotgun (WGS) entry which is preliminary data.</text>
</comment>
<reference evidence="1 2" key="1">
    <citation type="submission" date="2023-07" db="EMBL/GenBank/DDBJ databases">
        <title>Comparative genomics of wheat-associated soil bacteria to identify genetic determinants of phenazine resistance.</title>
        <authorList>
            <person name="Mouncey N."/>
        </authorList>
    </citation>
    <scope>NUCLEOTIDE SEQUENCE [LARGE SCALE GENOMIC DNA]</scope>
    <source>
        <strain evidence="1 2">V3I3</strain>
    </source>
</reference>
<accession>A0ABU0R8S4</accession>
<protein>
    <submittedName>
        <fullName evidence="1">Uncharacterized protein</fullName>
    </submittedName>
</protein>